<dbReference type="STRING" id="521003.COLINT_02074"/>
<dbReference type="HOGENOM" id="CLU_039613_32_2_11"/>
<dbReference type="InterPro" id="IPR036390">
    <property type="entry name" value="WH_DNA-bd_sf"/>
</dbReference>
<dbReference type="PRINTS" id="PR00039">
    <property type="entry name" value="HTHLYSR"/>
</dbReference>
<gene>
    <name evidence="6" type="ORF">COLINT_02074</name>
</gene>
<dbReference type="InterPro" id="IPR005119">
    <property type="entry name" value="LysR_subst-bd"/>
</dbReference>
<sequence>MSKPLRDVRHGQLQTEGNPVKLQQLRYIVEVASCGSVTEAARRLFVSQPSVTAAVRDLEREMGITVFDRTSKGMVTTTEGQTFLGYARQVLEQADLLEERYKRDTEPVPRFAVSCQHYSFAVNAFVDVIRAYDAARYEFTLREEQTHEIIEDVAHMKSELGVIYLSDANRDVIGRMLRAEELEFKPLFSCAAHVFLSSTHPLSGRASVTLEDLADFPYLSYEQGDFNSFYFSEEPLSTLGRSKNIRVRDRATLFNLLIGLDGYTVCSGVISHELNGEDIIAVPLEVDDRMEVGIVTRRDTHLSRYGKAFVEAIRTHIP</sequence>
<dbReference type="PROSITE" id="PS50931">
    <property type="entry name" value="HTH_LYSR"/>
    <property type="match status" value="1"/>
</dbReference>
<dbReference type="SUPFAM" id="SSF46785">
    <property type="entry name" value="Winged helix' DNA-binding domain"/>
    <property type="match status" value="1"/>
</dbReference>
<comment type="similarity">
    <text evidence="1">Belongs to the LysR transcriptional regulatory family.</text>
</comment>
<accession>C4F7Q9</accession>
<comment type="caution">
    <text evidence="6">The sequence shown here is derived from an EMBL/GenBank/DDBJ whole genome shotgun (WGS) entry which is preliminary data.</text>
</comment>
<dbReference type="GO" id="GO:0032993">
    <property type="term" value="C:protein-DNA complex"/>
    <property type="evidence" value="ECO:0007669"/>
    <property type="project" value="TreeGrafter"/>
</dbReference>
<keyword evidence="2" id="KW-0805">Transcription regulation</keyword>
<evidence type="ECO:0000256" key="2">
    <source>
        <dbReference type="ARBA" id="ARBA00023015"/>
    </source>
</evidence>
<keyword evidence="4" id="KW-0804">Transcription</keyword>
<dbReference type="PANTHER" id="PTHR30346:SF0">
    <property type="entry name" value="HCA OPERON TRANSCRIPTIONAL ACTIVATOR HCAR"/>
    <property type="match status" value="1"/>
</dbReference>
<dbReference type="Pfam" id="PF03466">
    <property type="entry name" value="LysR_substrate"/>
    <property type="match status" value="1"/>
</dbReference>
<evidence type="ECO:0000256" key="4">
    <source>
        <dbReference type="ARBA" id="ARBA00023163"/>
    </source>
</evidence>
<dbReference type="GO" id="GO:0003700">
    <property type="term" value="F:DNA-binding transcription factor activity"/>
    <property type="evidence" value="ECO:0007669"/>
    <property type="project" value="InterPro"/>
</dbReference>
<dbReference type="SUPFAM" id="SSF53850">
    <property type="entry name" value="Periplasmic binding protein-like II"/>
    <property type="match status" value="1"/>
</dbReference>
<proteinExistence type="inferred from homology"/>
<evidence type="ECO:0000313" key="7">
    <source>
        <dbReference type="Proteomes" id="UP000003295"/>
    </source>
</evidence>
<organism evidence="6 7">
    <name type="scientific">Collinsella intestinalis DSM 13280</name>
    <dbReference type="NCBI Taxonomy" id="521003"/>
    <lineage>
        <taxon>Bacteria</taxon>
        <taxon>Bacillati</taxon>
        <taxon>Actinomycetota</taxon>
        <taxon>Coriobacteriia</taxon>
        <taxon>Coriobacteriales</taxon>
        <taxon>Coriobacteriaceae</taxon>
        <taxon>Collinsella</taxon>
    </lineage>
</organism>
<dbReference type="Pfam" id="PF00126">
    <property type="entry name" value="HTH_1"/>
    <property type="match status" value="1"/>
</dbReference>
<evidence type="ECO:0000256" key="3">
    <source>
        <dbReference type="ARBA" id="ARBA00023125"/>
    </source>
</evidence>
<evidence type="ECO:0000313" key="6">
    <source>
        <dbReference type="EMBL" id="EEP45027.1"/>
    </source>
</evidence>
<dbReference type="GO" id="GO:0003677">
    <property type="term" value="F:DNA binding"/>
    <property type="evidence" value="ECO:0007669"/>
    <property type="project" value="UniProtKB-KW"/>
</dbReference>
<dbReference type="AlphaFoldDB" id="C4F7Q9"/>
<feature type="domain" description="HTH lysR-type" evidence="5">
    <location>
        <begin position="20"/>
        <end position="77"/>
    </location>
</feature>
<dbReference type="InterPro" id="IPR000847">
    <property type="entry name" value="LysR_HTH_N"/>
</dbReference>
<dbReference type="EMBL" id="ABXH02000003">
    <property type="protein sequence ID" value="EEP45027.1"/>
    <property type="molecule type" value="Genomic_DNA"/>
</dbReference>
<name>C4F7Q9_9ACTN</name>
<dbReference type="Proteomes" id="UP000003295">
    <property type="component" value="Unassembled WGS sequence"/>
</dbReference>
<reference evidence="6 7" key="1">
    <citation type="submission" date="2009-04" db="EMBL/GenBank/DDBJ databases">
        <authorList>
            <person name="Weinstock G."/>
            <person name="Sodergren E."/>
            <person name="Clifton S."/>
            <person name="Fulton L."/>
            <person name="Fulton B."/>
            <person name="Courtney L."/>
            <person name="Fronick C."/>
            <person name="Harrison M."/>
            <person name="Strong C."/>
            <person name="Farmer C."/>
            <person name="Delahaunty K."/>
            <person name="Markovic C."/>
            <person name="Hall O."/>
            <person name="Minx P."/>
            <person name="Tomlinson C."/>
            <person name="Mitreva M."/>
            <person name="Nelson J."/>
            <person name="Hou S."/>
            <person name="Wollam A."/>
            <person name="Pepin K.H."/>
            <person name="Johnson M."/>
            <person name="Bhonagiri V."/>
            <person name="Nash W.E."/>
            <person name="Warren W."/>
            <person name="Chinwalla A."/>
            <person name="Mardis E.R."/>
            <person name="Wilson R.K."/>
        </authorList>
    </citation>
    <scope>NUCLEOTIDE SEQUENCE [LARGE SCALE GENOMIC DNA]</scope>
    <source>
        <strain evidence="6 7">DSM 13280</strain>
    </source>
</reference>
<dbReference type="FunFam" id="1.10.10.10:FF:000001">
    <property type="entry name" value="LysR family transcriptional regulator"/>
    <property type="match status" value="1"/>
</dbReference>
<dbReference type="Gene3D" id="1.10.10.10">
    <property type="entry name" value="Winged helix-like DNA-binding domain superfamily/Winged helix DNA-binding domain"/>
    <property type="match status" value="1"/>
</dbReference>
<dbReference type="InterPro" id="IPR036388">
    <property type="entry name" value="WH-like_DNA-bd_sf"/>
</dbReference>
<protein>
    <submittedName>
        <fullName evidence="6">Transcriptional regulator, LysR family</fullName>
    </submittedName>
</protein>
<evidence type="ECO:0000259" key="5">
    <source>
        <dbReference type="PROSITE" id="PS50931"/>
    </source>
</evidence>
<dbReference type="Gene3D" id="3.40.190.10">
    <property type="entry name" value="Periplasmic binding protein-like II"/>
    <property type="match status" value="2"/>
</dbReference>
<dbReference type="PANTHER" id="PTHR30346">
    <property type="entry name" value="TRANSCRIPTIONAL DUAL REGULATOR HCAR-RELATED"/>
    <property type="match status" value="1"/>
</dbReference>
<evidence type="ECO:0000256" key="1">
    <source>
        <dbReference type="ARBA" id="ARBA00009437"/>
    </source>
</evidence>
<dbReference type="eggNOG" id="COG0583">
    <property type="taxonomic scope" value="Bacteria"/>
</dbReference>
<keyword evidence="3" id="KW-0238">DNA-binding</keyword>
<dbReference type="CDD" id="cd05466">
    <property type="entry name" value="PBP2_LTTR_substrate"/>
    <property type="match status" value="1"/>
</dbReference>